<dbReference type="InterPro" id="IPR036909">
    <property type="entry name" value="Cyt_c-like_dom_sf"/>
</dbReference>
<evidence type="ECO:0000256" key="8">
    <source>
        <dbReference type="ARBA" id="ARBA00023136"/>
    </source>
</evidence>
<sequence length="636" mass="67688">MGARFRRGLAVLLLAWGAAMAAAGPGRLLHMLDYLAADYPEMVRDGRVLDEAEYAEQVEFATEVVRGIGRLPPDPRREALAAQAQALQAAVLAKAPGARVQGLARSLREALAEAYGVVTVPRAAPDPAAAARVFGARCVACHGPEGRGDGVLAAGLEPRPTDFTDRDRAAGRSVEGLYNTITFGVPGTGMPGFSELDEATRWALAFWVAARSATPAELARGQALWAADEARWRGVFADLGALVRAVPAAVREAHGADAEAVLAWLRTQPAQVAGAADPLAVTRAWLDRAWARLREGDREGAYEAALAAYLEGFELVEPRLQGHGAERRAVEEAMTALREGLRRGAAEDEVEAAMRRVREALDAAEAVLAGGEALGPGTAFVASLVILLREGLEAILIVAVIAATLVQAGRRDAMRWVHLGWIGALAAGGATWWLSTNVLRISGASREVTEGVTALLAVAVLLYVGFWLHSRTHADRWQRFLKERVHDALRGGALWALAGSVFLAVYREVFETILFYQALWSQGASEAAWALWAGLGAAAAALVVIAALILRFSVRLPLRVFFNVNAAILFVLALVFTGHGVAALQEAGWLPVDLLPLPRIELLGLYPTLETLAAQGLVLALGAGLLWHEARRGASA</sequence>
<feature type="transmembrane region" description="Helical" evidence="10">
    <location>
        <begin position="391"/>
        <end position="409"/>
    </location>
</feature>
<keyword evidence="4 10" id="KW-0812">Transmembrane</keyword>
<dbReference type="GO" id="GO:0009055">
    <property type="term" value="F:electron transfer activity"/>
    <property type="evidence" value="ECO:0007669"/>
    <property type="project" value="InterPro"/>
</dbReference>
<dbReference type="RefSeq" id="WP_123401366.1">
    <property type="nucleotide sequence ID" value="NZ_RJVI01000002.1"/>
</dbReference>
<reference evidence="13 14" key="1">
    <citation type="submission" date="2018-11" db="EMBL/GenBank/DDBJ databases">
        <title>Genomic Encyclopedia of Type Strains, Phase IV (KMG-IV): sequencing the most valuable type-strain genomes for metagenomic binning, comparative biology and taxonomic classification.</title>
        <authorList>
            <person name="Goeker M."/>
        </authorList>
    </citation>
    <scope>NUCLEOTIDE SEQUENCE [LARGE SCALE GENOMIC DNA]</scope>
    <source>
        <strain evidence="13 14">DSM 100275</strain>
    </source>
</reference>
<feature type="domain" description="Cytochrome c" evidence="12">
    <location>
        <begin position="125"/>
        <end position="269"/>
    </location>
</feature>
<evidence type="ECO:0000313" key="14">
    <source>
        <dbReference type="Proteomes" id="UP000276634"/>
    </source>
</evidence>
<dbReference type="GO" id="GO:0046872">
    <property type="term" value="F:metal ion binding"/>
    <property type="evidence" value="ECO:0007669"/>
    <property type="project" value="UniProtKB-KW"/>
</dbReference>
<dbReference type="AlphaFoldDB" id="A0A3N1Y0R0"/>
<dbReference type="EMBL" id="RJVI01000002">
    <property type="protein sequence ID" value="ROR32425.1"/>
    <property type="molecule type" value="Genomic_DNA"/>
</dbReference>
<evidence type="ECO:0000256" key="4">
    <source>
        <dbReference type="ARBA" id="ARBA00022692"/>
    </source>
</evidence>
<dbReference type="Pfam" id="PF03239">
    <property type="entry name" value="FTR1"/>
    <property type="match status" value="1"/>
</dbReference>
<feature type="transmembrane region" description="Helical" evidence="10">
    <location>
        <begin position="416"/>
        <end position="435"/>
    </location>
</feature>
<evidence type="ECO:0000259" key="12">
    <source>
        <dbReference type="PROSITE" id="PS51007"/>
    </source>
</evidence>
<evidence type="ECO:0000256" key="1">
    <source>
        <dbReference type="ARBA" id="ARBA00004141"/>
    </source>
</evidence>
<feature type="transmembrane region" description="Helical" evidence="10">
    <location>
        <begin position="562"/>
        <end position="584"/>
    </location>
</feature>
<gene>
    <name evidence="13" type="ORF">EDC57_1626</name>
</gene>
<evidence type="ECO:0000313" key="13">
    <source>
        <dbReference type="EMBL" id="ROR32425.1"/>
    </source>
</evidence>
<feature type="chain" id="PRO_5018045097" evidence="11">
    <location>
        <begin position="22"/>
        <end position="636"/>
    </location>
</feature>
<name>A0A3N1Y0R0_9GAMM</name>
<proteinExistence type="inferred from homology"/>
<keyword evidence="5 9" id="KW-0479">Metal-binding</keyword>
<keyword evidence="11" id="KW-0732">Signal</keyword>
<comment type="similarity">
    <text evidence="2">Belongs to the oxidase-dependent Fe transporter (OFeT) (TC 9.A.10.1) family.</text>
</comment>
<dbReference type="GO" id="GO:0033573">
    <property type="term" value="C:high-affinity iron permease complex"/>
    <property type="evidence" value="ECO:0007669"/>
    <property type="project" value="InterPro"/>
</dbReference>
<evidence type="ECO:0000256" key="11">
    <source>
        <dbReference type="SAM" id="SignalP"/>
    </source>
</evidence>
<evidence type="ECO:0000256" key="5">
    <source>
        <dbReference type="ARBA" id="ARBA00022723"/>
    </source>
</evidence>
<dbReference type="PANTHER" id="PTHR31632:SF2">
    <property type="entry name" value="PLASMA MEMBRANE IRON PERMEASE"/>
    <property type="match status" value="1"/>
</dbReference>
<comment type="caution">
    <text evidence="13">The sequence shown here is derived from an EMBL/GenBank/DDBJ whole genome shotgun (WGS) entry which is preliminary data.</text>
</comment>
<keyword evidence="6 10" id="KW-1133">Transmembrane helix</keyword>
<keyword evidence="14" id="KW-1185">Reference proteome</keyword>
<keyword evidence="8 10" id="KW-0472">Membrane</keyword>
<feature type="transmembrane region" description="Helical" evidence="10">
    <location>
        <begin position="527"/>
        <end position="550"/>
    </location>
</feature>
<dbReference type="GO" id="GO:0015093">
    <property type="term" value="F:ferrous iron transmembrane transporter activity"/>
    <property type="evidence" value="ECO:0007669"/>
    <property type="project" value="TreeGrafter"/>
</dbReference>
<evidence type="ECO:0000256" key="7">
    <source>
        <dbReference type="ARBA" id="ARBA00023004"/>
    </source>
</evidence>
<dbReference type="PROSITE" id="PS51007">
    <property type="entry name" value="CYTC"/>
    <property type="match status" value="1"/>
</dbReference>
<dbReference type="Pfam" id="PF00034">
    <property type="entry name" value="Cytochrom_C"/>
    <property type="match status" value="1"/>
</dbReference>
<evidence type="ECO:0000256" key="2">
    <source>
        <dbReference type="ARBA" id="ARBA00008333"/>
    </source>
</evidence>
<dbReference type="SUPFAM" id="SSF46626">
    <property type="entry name" value="Cytochrome c"/>
    <property type="match status" value="1"/>
</dbReference>
<dbReference type="PANTHER" id="PTHR31632">
    <property type="entry name" value="IRON TRANSPORTER FTH1"/>
    <property type="match status" value="1"/>
</dbReference>
<keyword evidence="7 9" id="KW-0408">Iron</keyword>
<dbReference type="InterPro" id="IPR004923">
    <property type="entry name" value="FTR1/Fip1/EfeU"/>
</dbReference>
<feature type="transmembrane region" description="Helical" evidence="10">
    <location>
        <begin position="604"/>
        <end position="627"/>
    </location>
</feature>
<protein>
    <submittedName>
        <fullName evidence="13">High-affinity iron transporter</fullName>
    </submittedName>
</protein>
<evidence type="ECO:0000256" key="9">
    <source>
        <dbReference type="PROSITE-ProRule" id="PRU00433"/>
    </source>
</evidence>
<dbReference type="OrthoDB" id="8215804at2"/>
<dbReference type="GO" id="GO:0020037">
    <property type="term" value="F:heme binding"/>
    <property type="evidence" value="ECO:0007669"/>
    <property type="project" value="InterPro"/>
</dbReference>
<feature type="transmembrane region" description="Helical" evidence="10">
    <location>
        <begin position="451"/>
        <end position="468"/>
    </location>
</feature>
<feature type="signal peptide" evidence="11">
    <location>
        <begin position="1"/>
        <end position="21"/>
    </location>
</feature>
<accession>A0A3N1Y0R0</accession>
<evidence type="ECO:0000256" key="10">
    <source>
        <dbReference type="SAM" id="Phobius"/>
    </source>
</evidence>
<evidence type="ECO:0000256" key="6">
    <source>
        <dbReference type="ARBA" id="ARBA00022989"/>
    </source>
</evidence>
<dbReference type="Proteomes" id="UP000276634">
    <property type="component" value="Unassembled WGS sequence"/>
</dbReference>
<dbReference type="InterPro" id="IPR009056">
    <property type="entry name" value="Cyt_c-like_dom"/>
</dbReference>
<organism evidence="13 14">
    <name type="scientific">Inmirania thermothiophila</name>
    <dbReference type="NCBI Taxonomy" id="1750597"/>
    <lineage>
        <taxon>Bacteria</taxon>
        <taxon>Pseudomonadati</taxon>
        <taxon>Pseudomonadota</taxon>
        <taxon>Gammaproteobacteria</taxon>
        <taxon>Chromatiales</taxon>
        <taxon>Ectothiorhodospiraceae</taxon>
        <taxon>Inmirania</taxon>
    </lineage>
</organism>
<feature type="transmembrane region" description="Helical" evidence="10">
    <location>
        <begin position="488"/>
        <end position="507"/>
    </location>
</feature>
<comment type="subcellular location">
    <subcellularLocation>
        <location evidence="1">Membrane</location>
        <topology evidence="1">Multi-pass membrane protein</topology>
    </subcellularLocation>
</comment>
<keyword evidence="3 9" id="KW-0349">Heme</keyword>
<evidence type="ECO:0000256" key="3">
    <source>
        <dbReference type="ARBA" id="ARBA00022617"/>
    </source>
</evidence>
<dbReference type="Gene3D" id="1.10.760.10">
    <property type="entry name" value="Cytochrome c-like domain"/>
    <property type="match status" value="1"/>
</dbReference>